<feature type="compositionally biased region" description="Low complexity" evidence="1">
    <location>
        <begin position="127"/>
        <end position="136"/>
    </location>
</feature>
<name>A0A202ECE0_9EURY</name>
<evidence type="ECO:0008006" key="5">
    <source>
        <dbReference type="Google" id="ProtNLM"/>
    </source>
</evidence>
<feature type="compositionally biased region" description="Basic and acidic residues" evidence="1">
    <location>
        <begin position="113"/>
        <end position="126"/>
    </location>
</feature>
<gene>
    <name evidence="3" type="ORF">B2G88_03330</name>
</gene>
<accession>A0A202ECE0</accession>
<reference evidence="3 4" key="1">
    <citation type="submission" date="2017-02" db="EMBL/GenBank/DDBJ databases">
        <title>Natronthermophilus aegyptiacus gen. nov.,sp. nov., an aerobic, extremely halophilic alkalithermophilic archaeon isolated from the athalassohaline Wadi An Natrun, Egypt.</title>
        <authorList>
            <person name="Zhao B."/>
        </authorList>
    </citation>
    <scope>NUCLEOTIDE SEQUENCE [LARGE SCALE GENOMIC DNA]</scope>
    <source>
        <strain evidence="3 4">CGMCC 1.3597</strain>
    </source>
</reference>
<feature type="transmembrane region" description="Helical" evidence="2">
    <location>
        <begin position="44"/>
        <end position="65"/>
    </location>
</feature>
<feature type="region of interest" description="Disordered" evidence="1">
    <location>
        <begin position="70"/>
        <end position="149"/>
    </location>
</feature>
<dbReference type="AlphaFoldDB" id="A0A202ECE0"/>
<evidence type="ECO:0000256" key="2">
    <source>
        <dbReference type="SAM" id="Phobius"/>
    </source>
</evidence>
<proteinExistence type="predicted"/>
<protein>
    <recommendedName>
        <fullName evidence="5">SHOCT domain-containing protein</fullName>
    </recommendedName>
</protein>
<dbReference type="EMBL" id="MWPH01000001">
    <property type="protein sequence ID" value="OVE85858.1"/>
    <property type="molecule type" value="Genomic_DNA"/>
</dbReference>
<keyword evidence="2" id="KW-1133">Transmembrane helix</keyword>
<keyword evidence="2" id="KW-0812">Transmembrane</keyword>
<feature type="compositionally biased region" description="Low complexity" evidence="1">
    <location>
        <begin position="75"/>
        <end position="96"/>
    </location>
</feature>
<evidence type="ECO:0000256" key="1">
    <source>
        <dbReference type="SAM" id="MobiDB-lite"/>
    </source>
</evidence>
<comment type="caution">
    <text evidence="3">The sequence shown here is derived from an EMBL/GenBank/DDBJ whole genome shotgun (WGS) entry which is preliminary data.</text>
</comment>
<sequence length="149" mass="16266">MEWRSDTRAASTLTEILLWGIVGLIALMVVIAIVSAIVTAVVGVLTALVPILILGALIYLAVAYLRNKDSTNNTSGYGLDSLGGSSPETSTPQSPQDRLTEQYVRGDISEDEYERRIGEYVDREAGGHSSSYGSSDYDTDRSRSREFER</sequence>
<keyword evidence="4" id="KW-1185">Reference proteome</keyword>
<feature type="transmembrane region" description="Helical" evidence="2">
    <location>
        <begin position="16"/>
        <end position="38"/>
    </location>
</feature>
<evidence type="ECO:0000313" key="4">
    <source>
        <dbReference type="Proteomes" id="UP000196084"/>
    </source>
</evidence>
<keyword evidence="2" id="KW-0472">Membrane</keyword>
<feature type="compositionally biased region" description="Basic and acidic residues" evidence="1">
    <location>
        <begin position="138"/>
        <end position="149"/>
    </location>
</feature>
<organism evidence="3 4">
    <name type="scientific">Natronolimnobius baerhuensis</name>
    <dbReference type="NCBI Taxonomy" id="253108"/>
    <lineage>
        <taxon>Archaea</taxon>
        <taxon>Methanobacteriati</taxon>
        <taxon>Methanobacteriota</taxon>
        <taxon>Stenosarchaea group</taxon>
        <taxon>Halobacteria</taxon>
        <taxon>Halobacteriales</taxon>
        <taxon>Natrialbaceae</taxon>
        <taxon>Natronolimnobius</taxon>
    </lineage>
</organism>
<dbReference type="RefSeq" id="WP_054862233.1">
    <property type="nucleotide sequence ID" value="NZ_MWPH01000001.1"/>
</dbReference>
<dbReference type="Proteomes" id="UP000196084">
    <property type="component" value="Unassembled WGS sequence"/>
</dbReference>
<evidence type="ECO:0000313" key="3">
    <source>
        <dbReference type="EMBL" id="OVE85858.1"/>
    </source>
</evidence>